<dbReference type="EMBL" id="LDJI01000012">
    <property type="protein sequence ID" value="KRG64777.1"/>
    <property type="molecule type" value="Genomic_DNA"/>
</dbReference>
<gene>
    <name evidence="1" type="ORF">ABB26_07085</name>
</gene>
<accession>A0A0R0C4W3</accession>
<proteinExistence type="predicted"/>
<organism evidence="1 2">
    <name type="scientific">Stenotrophomonas humi</name>
    <dbReference type="NCBI Taxonomy" id="405444"/>
    <lineage>
        <taxon>Bacteria</taxon>
        <taxon>Pseudomonadati</taxon>
        <taxon>Pseudomonadota</taxon>
        <taxon>Gammaproteobacteria</taxon>
        <taxon>Lysobacterales</taxon>
        <taxon>Lysobacteraceae</taxon>
        <taxon>Stenotrophomonas</taxon>
    </lineage>
</organism>
<evidence type="ECO:0008006" key="3">
    <source>
        <dbReference type="Google" id="ProtNLM"/>
    </source>
</evidence>
<dbReference type="Proteomes" id="UP000050864">
    <property type="component" value="Unassembled WGS sequence"/>
</dbReference>
<dbReference type="InterPro" id="IPR010870">
    <property type="entry name" value="Porin_O/P"/>
</dbReference>
<comment type="caution">
    <text evidence="1">The sequence shown here is derived from an EMBL/GenBank/DDBJ whole genome shotgun (WGS) entry which is preliminary data.</text>
</comment>
<evidence type="ECO:0000313" key="2">
    <source>
        <dbReference type="Proteomes" id="UP000050864"/>
    </source>
</evidence>
<dbReference type="AlphaFoldDB" id="A0A0R0C4W3"/>
<dbReference type="SUPFAM" id="SSF56935">
    <property type="entry name" value="Porins"/>
    <property type="match status" value="1"/>
</dbReference>
<dbReference type="Gene3D" id="2.40.160.10">
    <property type="entry name" value="Porin"/>
    <property type="match status" value="1"/>
</dbReference>
<dbReference type="Pfam" id="PF07396">
    <property type="entry name" value="Porin_O_P"/>
    <property type="match status" value="1"/>
</dbReference>
<dbReference type="InterPro" id="IPR023614">
    <property type="entry name" value="Porin_dom_sf"/>
</dbReference>
<sequence length="372" mass="41249">MLLLPLLATCLAQANDDVTLKASGRLHYQFAHFDNDARGKPECHGDDLRAAWLAVFGKLHIVDYKFEADFAGHRPVARDAYIARSIGNTTLLLGQFQPISHLDDRISSNHAPTIERSWLMQTLPPGYRLGVGATGHRDGWFWGASAYSLESIDAWKHKGHAAGSRLGYAARYSPGHVLHLGMTAAREEYDHPGTRGAAPLRVHPRTAGYFADNSRLPLIDFHSGRDVAVTKLAVESAGLHGSFSWQVEYGNVCYNDGQQRGEARSGYVLGSWVLTGESPSYDVKVGRLGPIKPARSSGAWELEVQYDHIQGRQWPLHRLQGAAEAWTVGVNWYAPQYVRLMLDWTDSRRRDAPGGRTLDHTGVLAGRIQFDF</sequence>
<evidence type="ECO:0000313" key="1">
    <source>
        <dbReference type="EMBL" id="KRG64777.1"/>
    </source>
</evidence>
<protein>
    <recommendedName>
        <fullName evidence="3">Porin</fullName>
    </recommendedName>
</protein>
<name>A0A0R0C4W3_9GAMM</name>
<reference evidence="1 2" key="1">
    <citation type="submission" date="2015-05" db="EMBL/GenBank/DDBJ databases">
        <title>Genome sequencing and analysis of members of genus Stenotrophomonas.</title>
        <authorList>
            <person name="Patil P.P."/>
            <person name="Midha S."/>
            <person name="Patil P.B."/>
        </authorList>
    </citation>
    <scope>NUCLEOTIDE SEQUENCE [LARGE SCALE GENOMIC DNA]</scope>
    <source>
        <strain evidence="1 2">DSM 18929</strain>
    </source>
</reference>
<dbReference type="PATRIC" id="fig|405444.3.peg.425"/>
<dbReference type="STRING" id="405444.ABB26_07085"/>
<keyword evidence="2" id="KW-1185">Reference proteome</keyword>